<proteinExistence type="predicted"/>
<sequence>MKRSNSWSGESPSSSREIGDSSRGGEGFVHNMANGAMAFGGKAAGLVGAGSPVDQLFTTGKHYMQGKADAAQLTTEAAIANAKTEAAAAANQSEEQTSGVASIGNKGAANTAKAASGG</sequence>
<feature type="region of interest" description="Disordered" evidence="1">
    <location>
        <begin position="1"/>
        <end position="31"/>
    </location>
</feature>
<reference evidence="2 3" key="1">
    <citation type="journal article" date="2024" name="Chem. Sci.">
        <title>Discovery of a lagriamide polyketide by integrated genome mining, isotopic labeling, and untargeted metabolomics.</title>
        <authorList>
            <person name="Fergusson C.H."/>
            <person name="Saulog J."/>
            <person name="Paulo B.S."/>
            <person name="Wilson D.M."/>
            <person name="Liu D.Y."/>
            <person name="Morehouse N.J."/>
            <person name="Waterworth S."/>
            <person name="Barkei J."/>
            <person name="Gray C.A."/>
            <person name="Kwan J.C."/>
            <person name="Eustaquio A.S."/>
            <person name="Linington R.G."/>
        </authorList>
    </citation>
    <scope>NUCLEOTIDE SEQUENCE [LARGE SCALE GENOMIC DNA]</scope>
    <source>
        <strain evidence="2 3">RL17-338-BIF-B</strain>
    </source>
</reference>
<gene>
    <name evidence="2" type="ORF">N0A02_24360</name>
</gene>
<dbReference type="Proteomes" id="UP001469089">
    <property type="component" value="Unassembled WGS sequence"/>
</dbReference>
<evidence type="ECO:0000256" key="1">
    <source>
        <dbReference type="SAM" id="MobiDB-lite"/>
    </source>
</evidence>
<feature type="compositionally biased region" description="Low complexity" evidence="1">
    <location>
        <begin position="1"/>
        <end position="15"/>
    </location>
</feature>
<evidence type="ECO:0000313" key="2">
    <source>
        <dbReference type="EMBL" id="MEQ5842588.1"/>
    </source>
</evidence>
<accession>A0ABV1LTL7</accession>
<organism evidence="2 3">
    <name type="scientific">Paraburkholderia acidicola</name>
    <dbReference type="NCBI Taxonomy" id="1912599"/>
    <lineage>
        <taxon>Bacteria</taxon>
        <taxon>Pseudomonadati</taxon>
        <taxon>Pseudomonadota</taxon>
        <taxon>Betaproteobacteria</taxon>
        <taxon>Burkholderiales</taxon>
        <taxon>Burkholderiaceae</taxon>
        <taxon>Paraburkholderia</taxon>
    </lineage>
</organism>
<keyword evidence="3" id="KW-1185">Reference proteome</keyword>
<feature type="region of interest" description="Disordered" evidence="1">
    <location>
        <begin position="88"/>
        <end position="118"/>
    </location>
</feature>
<dbReference type="RefSeq" id="WP_349544402.1">
    <property type="nucleotide sequence ID" value="NZ_JAOALG010000002.1"/>
</dbReference>
<comment type="caution">
    <text evidence="2">The sequence shown here is derived from an EMBL/GenBank/DDBJ whole genome shotgun (WGS) entry which is preliminary data.</text>
</comment>
<protein>
    <submittedName>
        <fullName evidence="2">Uncharacterized protein</fullName>
    </submittedName>
</protein>
<name>A0ABV1LTL7_9BURK</name>
<evidence type="ECO:0000313" key="3">
    <source>
        <dbReference type="Proteomes" id="UP001469089"/>
    </source>
</evidence>
<dbReference type="EMBL" id="JAOALG010000002">
    <property type="protein sequence ID" value="MEQ5842588.1"/>
    <property type="molecule type" value="Genomic_DNA"/>
</dbReference>